<comment type="caution">
    <text evidence="1">The sequence shown here is derived from an EMBL/GenBank/DDBJ whole genome shotgun (WGS) entry which is preliminary data.</text>
</comment>
<name>A0ACB9R1D0_9MYRT</name>
<protein>
    <submittedName>
        <fullName evidence="1">Uncharacterized protein</fullName>
    </submittedName>
</protein>
<proteinExistence type="predicted"/>
<evidence type="ECO:0000313" key="1">
    <source>
        <dbReference type="EMBL" id="KAI4372515.1"/>
    </source>
</evidence>
<keyword evidence="2" id="KW-1185">Reference proteome</keyword>
<gene>
    <name evidence="1" type="ORF">MLD38_010735</name>
</gene>
<evidence type="ECO:0000313" key="2">
    <source>
        <dbReference type="Proteomes" id="UP001057402"/>
    </source>
</evidence>
<sequence length="206" mass="22688">MDRAPAKEGDLGVGLEARVAGSREELGLVWDSDSELNVKAGRMLWYVGRIWRERNTRNRAAKSVQATSALRAPSPDTADQKLMREITEYVMLKRSRMEQMNALKKERNAKTGSGSSSGNAIALVFTMLFIFIMLFHGCSPSLKPSVTSFEGSPKSAGFHDKDSISSRYGPIMLASYDHGPSYGSTPSSTEEVADERLSNKQTKAFQ</sequence>
<accession>A0ACB9R1D0</accession>
<reference evidence="2" key="1">
    <citation type="journal article" date="2023" name="Front. Plant Sci.">
        <title>Chromosomal-level genome assembly of Melastoma candidum provides insights into trichome evolution.</title>
        <authorList>
            <person name="Zhong Y."/>
            <person name="Wu W."/>
            <person name="Sun C."/>
            <person name="Zou P."/>
            <person name="Liu Y."/>
            <person name="Dai S."/>
            <person name="Zhou R."/>
        </authorList>
    </citation>
    <scope>NUCLEOTIDE SEQUENCE [LARGE SCALE GENOMIC DNA]</scope>
</reference>
<dbReference type="Proteomes" id="UP001057402">
    <property type="component" value="Chromosome 4"/>
</dbReference>
<organism evidence="1 2">
    <name type="scientific">Melastoma candidum</name>
    <dbReference type="NCBI Taxonomy" id="119954"/>
    <lineage>
        <taxon>Eukaryota</taxon>
        <taxon>Viridiplantae</taxon>
        <taxon>Streptophyta</taxon>
        <taxon>Embryophyta</taxon>
        <taxon>Tracheophyta</taxon>
        <taxon>Spermatophyta</taxon>
        <taxon>Magnoliopsida</taxon>
        <taxon>eudicotyledons</taxon>
        <taxon>Gunneridae</taxon>
        <taxon>Pentapetalae</taxon>
        <taxon>rosids</taxon>
        <taxon>malvids</taxon>
        <taxon>Myrtales</taxon>
        <taxon>Melastomataceae</taxon>
        <taxon>Melastomatoideae</taxon>
        <taxon>Melastomateae</taxon>
        <taxon>Melastoma</taxon>
    </lineage>
</organism>
<dbReference type="EMBL" id="CM042883">
    <property type="protein sequence ID" value="KAI4372515.1"/>
    <property type="molecule type" value="Genomic_DNA"/>
</dbReference>